<keyword evidence="4" id="KW-1185">Reference proteome</keyword>
<gene>
    <name evidence="3" type="ORF">ERUC_LOCUS36898</name>
</gene>
<dbReference type="EMBL" id="CAKOAT010619598">
    <property type="protein sequence ID" value="CAH8384415.1"/>
    <property type="molecule type" value="Genomic_DNA"/>
</dbReference>
<keyword evidence="2" id="KW-0472">Membrane</keyword>
<comment type="caution">
    <text evidence="3">The sequence shown here is derived from an EMBL/GenBank/DDBJ whole genome shotgun (WGS) entry which is preliminary data.</text>
</comment>
<protein>
    <submittedName>
        <fullName evidence="3">Uncharacterized protein</fullName>
    </submittedName>
</protein>
<name>A0ABC8LLK7_ERUVS</name>
<organism evidence="3 4">
    <name type="scientific">Eruca vesicaria subsp. sativa</name>
    <name type="common">Garden rocket</name>
    <name type="synonym">Eruca sativa</name>
    <dbReference type="NCBI Taxonomy" id="29727"/>
    <lineage>
        <taxon>Eukaryota</taxon>
        <taxon>Viridiplantae</taxon>
        <taxon>Streptophyta</taxon>
        <taxon>Embryophyta</taxon>
        <taxon>Tracheophyta</taxon>
        <taxon>Spermatophyta</taxon>
        <taxon>Magnoliopsida</taxon>
        <taxon>eudicotyledons</taxon>
        <taxon>Gunneridae</taxon>
        <taxon>Pentapetalae</taxon>
        <taxon>rosids</taxon>
        <taxon>malvids</taxon>
        <taxon>Brassicales</taxon>
        <taxon>Brassicaceae</taxon>
        <taxon>Brassiceae</taxon>
        <taxon>Eruca</taxon>
    </lineage>
</organism>
<feature type="coiled-coil region" evidence="1">
    <location>
        <begin position="50"/>
        <end position="77"/>
    </location>
</feature>
<dbReference type="AlphaFoldDB" id="A0ABC8LLK7"/>
<keyword evidence="2" id="KW-1133">Transmembrane helix</keyword>
<keyword evidence="1" id="KW-0175">Coiled coil</keyword>
<sequence length="112" mass="12845">MKNFGKNKKICRDTAQLSSESKSDGHLFKWVEDGTYEEVNELKVEGMFLINDLKLQIENLKEELQGCRNEMKKIKKMTIVLFGGLCIVALVVFCEKMFDQGESSLVFGKNKM</sequence>
<feature type="transmembrane region" description="Helical" evidence="2">
    <location>
        <begin position="78"/>
        <end position="98"/>
    </location>
</feature>
<evidence type="ECO:0000256" key="2">
    <source>
        <dbReference type="SAM" id="Phobius"/>
    </source>
</evidence>
<evidence type="ECO:0000313" key="4">
    <source>
        <dbReference type="Proteomes" id="UP001642260"/>
    </source>
</evidence>
<evidence type="ECO:0000256" key="1">
    <source>
        <dbReference type="SAM" id="Coils"/>
    </source>
</evidence>
<proteinExistence type="predicted"/>
<evidence type="ECO:0000313" key="3">
    <source>
        <dbReference type="EMBL" id="CAH8384415.1"/>
    </source>
</evidence>
<accession>A0ABC8LLK7</accession>
<dbReference type="Proteomes" id="UP001642260">
    <property type="component" value="Unassembled WGS sequence"/>
</dbReference>
<reference evidence="3 4" key="1">
    <citation type="submission" date="2022-03" db="EMBL/GenBank/DDBJ databases">
        <authorList>
            <person name="Macdonald S."/>
            <person name="Ahmed S."/>
            <person name="Newling K."/>
        </authorList>
    </citation>
    <scope>NUCLEOTIDE SEQUENCE [LARGE SCALE GENOMIC DNA]</scope>
</reference>
<keyword evidence="2" id="KW-0812">Transmembrane</keyword>